<evidence type="ECO:0000259" key="1">
    <source>
        <dbReference type="PROSITE" id="PS50404"/>
    </source>
</evidence>
<dbReference type="Gene3D" id="1.20.1050.10">
    <property type="match status" value="1"/>
</dbReference>
<comment type="caution">
    <text evidence="2">The sequence shown here is derived from an EMBL/GenBank/DDBJ whole genome shotgun (WGS) entry which is preliminary data.</text>
</comment>
<dbReference type="PANTHER" id="PTHR43968">
    <property type="match status" value="1"/>
</dbReference>
<dbReference type="EC" id="2.5.1.18" evidence="2"/>
<proteinExistence type="predicted"/>
<dbReference type="InterPro" id="IPR036249">
    <property type="entry name" value="Thioredoxin-like_sf"/>
</dbReference>
<dbReference type="Pfam" id="PF13410">
    <property type="entry name" value="GST_C_2"/>
    <property type="match status" value="1"/>
</dbReference>
<dbReference type="GO" id="GO:0004364">
    <property type="term" value="F:glutathione transferase activity"/>
    <property type="evidence" value="ECO:0007669"/>
    <property type="project" value="UniProtKB-EC"/>
</dbReference>
<reference evidence="2 3" key="1">
    <citation type="submission" date="2024-02" db="EMBL/GenBank/DDBJ databases">
        <title>Adaptive strategies in a cosmopolitan and abundant soil bacterium.</title>
        <authorList>
            <person name="Carini P."/>
        </authorList>
    </citation>
    <scope>NUCLEOTIDE SEQUENCE [LARGE SCALE GENOMIC DNA]</scope>
    <source>
        <strain evidence="2 3">AZCC 1608</strain>
    </source>
</reference>
<evidence type="ECO:0000313" key="3">
    <source>
        <dbReference type="Proteomes" id="UP001364224"/>
    </source>
</evidence>
<dbReference type="InterPro" id="IPR004045">
    <property type="entry name" value="Glutathione_S-Trfase_N"/>
</dbReference>
<evidence type="ECO:0000313" key="2">
    <source>
        <dbReference type="EMBL" id="MEH2558896.1"/>
    </source>
</evidence>
<dbReference type="InterPro" id="IPR036282">
    <property type="entry name" value="Glutathione-S-Trfase_C_sf"/>
</dbReference>
<dbReference type="Pfam" id="PF13409">
    <property type="entry name" value="GST_N_2"/>
    <property type="match status" value="1"/>
</dbReference>
<keyword evidence="2" id="KW-0808">Transferase</keyword>
<gene>
    <name evidence="2" type="ORF">V1286_006425</name>
</gene>
<name>A0ABU8BK19_9BRAD</name>
<dbReference type="SUPFAM" id="SSF47616">
    <property type="entry name" value="GST C-terminal domain-like"/>
    <property type="match status" value="1"/>
</dbReference>
<dbReference type="PANTHER" id="PTHR43968:SF6">
    <property type="entry name" value="GLUTATHIONE S-TRANSFERASE OMEGA"/>
    <property type="match status" value="1"/>
</dbReference>
<protein>
    <submittedName>
        <fullName evidence="2">Glutathione S-transferase</fullName>
        <ecNumber evidence="2">2.5.1.18</ecNumber>
    </submittedName>
</protein>
<dbReference type="InterPro" id="IPR050983">
    <property type="entry name" value="GST_Omega/HSP26"/>
</dbReference>
<dbReference type="Gene3D" id="3.40.30.10">
    <property type="entry name" value="Glutaredoxin"/>
    <property type="match status" value="1"/>
</dbReference>
<dbReference type="PROSITE" id="PS50404">
    <property type="entry name" value="GST_NTER"/>
    <property type="match status" value="1"/>
</dbReference>
<dbReference type="SUPFAM" id="SSF52833">
    <property type="entry name" value="Thioredoxin-like"/>
    <property type="match status" value="1"/>
</dbReference>
<dbReference type="EMBL" id="JAZHRV010000001">
    <property type="protein sequence ID" value="MEH2558896.1"/>
    <property type="molecule type" value="Genomic_DNA"/>
</dbReference>
<keyword evidence="3" id="KW-1185">Reference proteome</keyword>
<sequence length="215" mass="23295">MKRPAFSTGESMKLHWSPRSPFVRKVMVAAHELGLAEKIECVRSVAAMSKPNAAIMLDNPLSKIPALVLGDGTVLVDSAVIVEYLDSLAGGGQLIAPAGRQRWLVLSRQALADGLLDLLVLWRNERDKPAGRQTHEWLDAFAVKAAATLDRLEAEAAALESEPFGIGHIAVGCALSYLDFRFADLAWREGRPRLAAWQATFAARPSARATEIVDG</sequence>
<organism evidence="2 3">
    <name type="scientific">Bradyrhizobium algeriense</name>
    <dbReference type="NCBI Taxonomy" id="634784"/>
    <lineage>
        <taxon>Bacteria</taxon>
        <taxon>Pseudomonadati</taxon>
        <taxon>Pseudomonadota</taxon>
        <taxon>Alphaproteobacteria</taxon>
        <taxon>Hyphomicrobiales</taxon>
        <taxon>Nitrobacteraceae</taxon>
        <taxon>Bradyrhizobium</taxon>
    </lineage>
</organism>
<dbReference type="Proteomes" id="UP001364224">
    <property type="component" value="Unassembled WGS sequence"/>
</dbReference>
<accession>A0ABU8BK19</accession>
<dbReference type="RefSeq" id="WP_334486370.1">
    <property type="nucleotide sequence ID" value="NZ_JAZHRV010000001.1"/>
</dbReference>
<feature type="domain" description="GST N-terminal" evidence="1">
    <location>
        <begin position="10"/>
        <end position="93"/>
    </location>
</feature>